<evidence type="ECO:0000259" key="3">
    <source>
        <dbReference type="PROSITE" id="PS50110"/>
    </source>
</evidence>
<dbReference type="InterPro" id="IPR011006">
    <property type="entry name" value="CheY-like_superfamily"/>
</dbReference>
<dbReference type="RefSeq" id="WP_243332662.1">
    <property type="nucleotide sequence ID" value="NZ_AP027081.1"/>
</dbReference>
<evidence type="ECO:0000313" key="5">
    <source>
        <dbReference type="Proteomes" id="UP001228113"/>
    </source>
</evidence>
<protein>
    <recommendedName>
        <fullName evidence="3">Response regulatory domain-containing protein</fullName>
    </recommendedName>
</protein>
<feature type="domain" description="Response regulatory" evidence="3">
    <location>
        <begin position="331"/>
        <end position="447"/>
    </location>
</feature>
<dbReference type="CDD" id="cd00156">
    <property type="entry name" value="REC"/>
    <property type="match status" value="1"/>
</dbReference>
<keyword evidence="5" id="KW-1185">Reference proteome</keyword>
<feature type="compositionally biased region" description="Pro residues" evidence="2">
    <location>
        <begin position="287"/>
        <end position="302"/>
    </location>
</feature>
<accession>A0AA48HI32</accession>
<dbReference type="Proteomes" id="UP001228113">
    <property type="component" value="Chromosome"/>
</dbReference>
<dbReference type="Pfam" id="PF00072">
    <property type="entry name" value="Response_reg"/>
    <property type="match status" value="1"/>
</dbReference>
<feature type="region of interest" description="Disordered" evidence="2">
    <location>
        <begin position="238"/>
        <end position="321"/>
    </location>
</feature>
<dbReference type="PROSITE" id="PS50110">
    <property type="entry name" value="RESPONSE_REGULATORY"/>
    <property type="match status" value="1"/>
</dbReference>
<dbReference type="SUPFAM" id="SSF52172">
    <property type="entry name" value="CheY-like"/>
    <property type="match status" value="1"/>
</dbReference>
<reference evidence="4" key="1">
    <citation type="journal article" date="2023" name="Int. J. Syst. Evol. Microbiol.">
        <title>Mesoterricola silvestris gen. nov., sp. nov., Mesoterricola sediminis sp. nov., Geothrix oryzae sp. nov., Geothrix edaphica sp. nov., Geothrix rubra sp. nov., and Geothrix limicola sp. nov., six novel members of Acidobacteriota isolated from soils.</title>
        <authorList>
            <person name="Itoh H."/>
            <person name="Sugisawa Y."/>
            <person name="Mise K."/>
            <person name="Xu Z."/>
            <person name="Kuniyasu M."/>
            <person name="Ushijima N."/>
            <person name="Kawano K."/>
            <person name="Kobayashi E."/>
            <person name="Shiratori Y."/>
            <person name="Masuda Y."/>
            <person name="Senoo K."/>
        </authorList>
    </citation>
    <scope>NUCLEOTIDE SEQUENCE</scope>
    <source>
        <strain evidence="4">W786</strain>
    </source>
</reference>
<dbReference type="EMBL" id="AP027081">
    <property type="protein sequence ID" value="BDU78618.1"/>
    <property type="molecule type" value="Genomic_DNA"/>
</dbReference>
<evidence type="ECO:0000256" key="1">
    <source>
        <dbReference type="PROSITE-ProRule" id="PRU00169"/>
    </source>
</evidence>
<sequence>MALFGFGKDKKDGGNGQELVLAYLEDAQRVRAPFILAGPRKTETPAILQSLDEGAGTVTFQITGPLMADKGQTIELTFIQESLRVGGSARLLESRPGVAVLELPDTLDLAERRKHPRARLNPKEGATLTALTGLFEGVGITGVLENISEGGARVRVEKAMSIKGEKKLPLATGLVPVGQPFMLIKLNKVPKCPPVLELEGTAVYLDLGSSGLTLGIKFGKVRSDVASSIRNLVSSRASAIPSSLPPKTRRRPEASGGGLDDEPLVPLSRGASRSEPEPRPTPAKAAPAPPPPAAPPPAPDPAPEASAAEAEAAQQAGRSETLLRLKKRSRAVVALSRSAAFNEILKGFLEEDGFGRVLTTTFPEEVVELLRQPNLGVLFLDGNMSVMESLEFVQKLRGAFHELPPIVLAAEDISTAIVLAARRNGVNQMIVRPYALDAAFSSVLTEQMALK</sequence>
<dbReference type="GO" id="GO:0000160">
    <property type="term" value="P:phosphorelay signal transduction system"/>
    <property type="evidence" value="ECO:0007669"/>
    <property type="project" value="InterPro"/>
</dbReference>
<evidence type="ECO:0000313" key="4">
    <source>
        <dbReference type="EMBL" id="BDU78618.1"/>
    </source>
</evidence>
<dbReference type="Gene3D" id="3.40.50.2300">
    <property type="match status" value="1"/>
</dbReference>
<feature type="compositionally biased region" description="Low complexity" evidence="2">
    <location>
        <begin position="303"/>
        <end position="313"/>
    </location>
</feature>
<dbReference type="KEGG" id="msea:METESE_35760"/>
<keyword evidence="1" id="KW-0597">Phosphoprotein</keyword>
<name>A0AA48HI32_9BACT</name>
<dbReference type="AlphaFoldDB" id="A0AA48HI32"/>
<gene>
    <name evidence="4" type="ORF">METESE_35760</name>
</gene>
<proteinExistence type="predicted"/>
<organism evidence="4 5">
    <name type="scientific">Mesoterricola sediminis</name>
    <dbReference type="NCBI Taxonomy" id="2927980"/>
    <lineage>
        <taxon>Bacteria</taxon>
        <taxon>Pseudomonadati</taxon>
        <taxon>Acidobacteriota</taxon>
        <taxon>Holophagae</taxon>
        <taxon>Holophagales</taxon>
        <taxon>Holophagaceae</taxon>
        <taxon>Mesoterricola</taxon>
    </lineage>
</organism>
<feature type="modified residue" description="4-aspartylphosphate" evidence="1">
    <location>
        <position position="381"/>
    </location>
</feature>
<evidence type="ECO:0000256" key="2">
    <source>
        <dbReference type="SAM" id="MobiDB-lite"/>
    </source>
</evidence>
<dbReference type="InterPro" id="IPR001789">
    <property type="entry name" value="Sig_transdc_resp-reg_receiver"/>
</dbReference>